<dbReference type="PANTHER" id="PTHR43132">
    <property type="entry name" value="ARSENICAL RESISTANCE OPERON REPRESSOR ARSR-RELATED"/>
    <property type="match status" value="1"/>
</dbReference>
<dbReference type="InterPro" id="IPR011991">
    <property type="entry name" value="ArsR-like_HTH"/>
</dbReference>
<feature type="domain" description="HTH arsR-type" evidence="4">
    <location>
        <begin position="1"/>
        <end position="95"/>
    </location>
</feature>
<dbReference type="GO" id="GO:0003700">
    <property type="term" value="F:DNA-binding transcription factor activity"/>
    <property type="evidence" value="ECO:0007669"/>
    <property type="project" value="InterPro"/>
</dbReference>
<evidence type="ECO:0000259" key="4">
    <source>
        <dbReference type="PROSITE" id="PS50987"/>
    </source>
</evidence>
<dbReference type="Pfam" id="PF12840">
    <property type="entry name" value="HTH_20"/>
    <property type="match status" value="1"/>
</dbReference>
<keyword evidence="2" id="KW-0238">DNA-binding</keyword>
<dbReference type="EMBL" id="CP036339">
    <property type="protein sequence ID" value="QDT76243.1"/>
    <property type="molecule type" value="Genomic_DNA"/>
</dbReference>
<evidence type="ECO:0000256" key="2">
    <source>
        <dbReference type="ARBA" id="ARBA00023125"/>
    </source>
</evidence>
<dbReference type="SMART" id="SM00418">
    <property type="entry name" value="HTH_ARSR"/>
    <property type="match status" value="1"/>
</dbReference>
<gene>
    <name evidence="5" type="ORF">I41_54930</name>
</gene>
<dbReference type="PRINTS" id="PR00778">
    <property type="entry name" value="HTHARSR"/>
</dbReference>
<evidence type="ECO:0000313" key="5">
    <source>
        <dbReference type="EMBL" id="QDT76243.1"/>
    </source>
</evidence>
<dbReference type="Gene3D" id="1.10.10.10">
    <property type="entry name" value="Winged helix-like DNA-binding domain superfamily/Winged helix DNA-binding domain"/>
    <property type="match status" value="1"/>
</dbReference>
<evidence type="ECO:0000313" key="6">
    <source>
        <dbReference type="Proteomes" id="UP000317909"/>
    </source>
</evidence>
<keyword evidence="6" id="KW-1185">Reference proteome</keyword>
<dbReference type="NCBIfam" id="NF033788">
    <property type="entry name" value="HTH_metalloreg"/>
    <property type="match status" value="1"/>
</dbReference>
<dbReference type="InterPro" id="IPR036390">
    <property type="entry name" value="WH_DNA-bd_sf"/>
</dbReference>
<accession>A0A517U6L1</accession>
<dbReference type="GO" id="GO:0003677">
    <property type="term" value="F:DNA binding"/>
    <property type="evidence" value="ECO:0007669"/>
    <property type="project" value="UniProtKB-KW"/>
</dbReference>
<sequence>MESKNAVAALAALAQESRLAAFRLLVVAGPEGMPAGEIGEELAIPPATLSFHLKELVHAGLIESRRESRSIRYSLCTAAVKELFEFLMEDCCQGRPELCGVQAEQLCCGPPPPKRTAKRRGAS</sequence>
<dbReference type="PANTHER" id="PTHR43132:SF2">
    <property type="entry name" value="ARSENICAL RESISTANCE OPERON REPRESSOR ARSR-RELATED"/>
    <property type="match status" value="1"/>
</dbReference>
<name>A0A517U6L1_9BACT</name>
<dbReference type="SUPFAM" id="SSF46785">
    <property type="entry name" value="Winged helix' DNA-binding domain"/>
    <property type="match status" value="1"/>
</dbReference>
<proteinExistence type="predicted"/>
<dbReference type="InterPro" id="IPR001845">
    <property type="entry name" value="HTH_ArsR_DNA-bd_dom"/>
</dbReference>
<keyword evidence="3" id="KW-0804">Transcription</keyword>
<organism evidence="5 6">
    <name type="scientific">Lacipirellula limnantheis</name>
    <dbReference type="NCBI Taxonomy" id="2528024"/>
    <lineage>
        <taxon>Bacteria</taxon>
        <taxon>Pseudomonadati</taxon>
        <taxon>Planctomycetota</taxon>
        <taxon>Planctomycetia</taxon>
        <taxon>Pirellulales</taxon>
        <taxon>Lacipirellulaceae</taxon>
        <taxon>Lacipirellula</taxon>
    </lineage>
</organism>
<dbReference type="InterPro" id="IPR036388">
    <property type="entry name" value="WH-like_DNA-bd_sf"/>
</dbReference>
<dbReference type="CDD" id="cd00090">
    <property type="entry name" value="HTH_ARSR"/>
    <property type="match status" value="1"/>
</dbReference>
<protein>
    <submittedName>
        <fullName evidence="5">Helix-turn-helix domain protein</fullName>
    </submittedName>
</protein>
<dbReference type="OrthoDB" id="9798835at2"/>
<dbReference type="RefSeq" id="WP_145436061.1">
    <property type="nucleotide sequence ID" value="NZ_CP036339.1"/>
</dbReference>
<reference evidence="5 6" key="1">
    <citation type="submission" date="2019-02" db="EMBL/GenBank/DDBJ databases">
        <title>Deep-cultivation of Planctomycetes and their phenomic and genomic characterization uncovers novel biology.</title>
        <authorList>
            <person name="Wiegand S."/>
            <person name="Jogler M."/>
            <person name="Boedeker C."/>
            <person name="Pinto D."/>
            <person name="Vollmers J."/>
            <person name="Rivas-Marin E."/>
            <person name="Kohn T."/>
            <person name="Peeters S.H."/>
            <person name="Heuer A."/>
            <person name="Rast P."/>
            <person name="Oberbeckmann S."/>
            <person name="Bunk B."/>
            <person name="Jeske O."/>
            <person name="Meyerdierks A."/>
            <person name="Storesund J.E."/>
            <person name="Kallscheuer N."/>
            <person name="Luecker S."/>
            <person name="Lage O.M."/>
            <person name="Pohl T."/>
            <person name="Merkel B.J."/>
            <person name="Hornburger P."/>
            <person name="Mueller R.-W."/>
            <person name="Bruemmer F."/>
            <person name="Labrenz M."/>
            <person name="Spormann A.M."/>
            <person name="Op den Camp H."/>
            <person name="Overmann J."/>
            <person name="Amann R."/>
            <person name="Jetten M.S.M."/>
            <person name="Mascher T."/>
            <person name="Medema M.H."/>
            <person name="Devos D.P."/>
            <person name="Kaster A.-K."/>
            <person name="Ovreas L."/>
            <person name="Rohde M."/>
            <person name="Galperin M.Y."/>
            <person name="Jogler C."/>
        </authorList>
    </citation>
    <scope>NUCLEOTIDE SEQUENCE [LARGE SCALE GENOMIC DNA]</scope>
    <source>
        <strain evidence="5 6">I41</strain>
    </source>
</reference>
<evidence type="ECO:0000256" key="1">
    <source>
        <dbReference type="ARBA" id="ARBA00023015"/>
    </source>
</evidence>
<dbReference type="AlphaFoldDB" id="A0A517U6L1"/>
<dbReference type="InterPro" id="IPR051011">
    <property type="entry name" value="Metal_resp_trans_reg"/>
</dbReference>
<dbReference type="KEGG" id="llh:I41_54930"/>
<keyword evidence="1" id="KW-0805">Transcription regulation</keyword>
<dbReference type="Proteomes" id="UP000317909">
    <property type="component" value="Chromosome"/>
</dbReference>
<dbReference type="PROSITE" id="PS50987">
    <property type="entry name" value="HTH_ARSR_2"/>
    <property type="match status" value="1"/>
</dbReference>
<evidence type="ECO:0000256" key="3">
    <source>
        <dbReference type="ARBA" id="ARBA00023163"/>
    </source>
</evidence>